<organism evidence="2 3">
    <name type="scientific">Streptomyces turgidiscabies</name>
    <dbReference type="NCBI Taxonomy" id="85558"/>
    <lineage>
        <taxon>Bacteria</taxon>
        <taxon>Bacillati</taxon>
        <taxon>Actinomycetota</taxon>
        <taxon>Actinomycetes</taxon>
        <taxon>Kitasatosporales</taxon>
        <taxon>Streptomycetaceae</taxon>
        <taxon>Streptomyces</taxon>
    </lineage>
</organism>
<accession>A0ABU0RJM6</accession>
<dbReference type="RefSeq" id="WP_307625251.1">
    <property type="nucleotide sequence ID" value="NZ_JAUSZS010000002.1"/>
</dbReference>
<sequence length="286" mass="30285">MRIRAAATVLSGALVLSALVLPGAVQAAERPGTATDLRAFASKSVLPKDALGGTTFKNGVVNKGKDIVLGVTGKKAVPVTFTAFDNEGVAVTQAFLWQGTDSSSTDTITGGLESDDHPTCAETPVQDGYSYSCKTVFSIDPAVAFKDGNGTAGTWKLFLGAYDLYANASYNDDVARTRIKRAATLSVNASPEPVRQGRTITVTGKLSYANWTTHKYVGYANQPVQLQFRKRGSTTYTTLKTVRTSRTGTLSTTTRAGSDGFYRFVFAGTTTTGSVTAAPDYIDVVR</sequence>
<keyword evidence="3" id="KW-1185">Reference proteome</keyword>
<evidence type="ECO:0000313" key="3">
    <source>
        <dbReference type="Proteomes" id="UP001223072"/>
    </source>
</evidence>
<evidence type="ECO:0008006" key="4">
    <source>
        <dbReference type="Google" id="ProtNLM"/>
    </source>
</evidence>
<dbReference type="Proteomes" id="UP001223072">
    <property type="component" value="Unassembled WGS sequence"/>
</dbReference>
<evidence type="ECO:0000256" key="1">
    <source>
        <dbReference type="SAM" id="SignalP"/>
    </source>
</evidence>
<name>A0ABU0RJM6_9ACTN</name>
<reference evidence="2 3" key="1">
    <citation type="submission" date="2023-07" db="EMBL/GenBank/DDBJ databases">
        <title>Comparative genomics of wheat-associated soil bacteria to identify genetic determinants of phenazine resistance.</title>
        <authorList>
            <person name="Mouncey N."/>
        </authorList>
    </citation>
    <scope>NUCLEOTIDE SEQUENCE [LARGE SCALE GENOMIC DNA]</scope>
    <source>
        <strain evidence="2 3">W2I16</strain>
    </source>
</reference>
<evidence type="ECO:0000313" key="2">
    <source>
        <dbReference type="EMBL" id="MDQ0931140.1"/>
    </source>
</evidence>
<proteinExistence type="predicted"/>
<dbReference type="EMBL" id="JAUSZS010000002">
    <property type="protein sequence ID" value="MDQ0931140.1"/>
    <property type="molecule type" value="Genomic_DNA"/>
</dbReference>
<feature type="chain" id="PRO_5047454006" description="Calcium-binding protein" evidence="1">
    <location>
        <begin position="28"/>
        <end position="286"/>
    </location>
</feature>
<feature type="signal peptide" evidence="1">
    <location>
        <begin position="1"/>
        <end position="27"/>
    </location>
</feature>
<protein>
    <recommendedName>
        <fullName evidence="4">Calcium-binding protein</fullName>
    </recommendedName>
</protein>
<comment type="caution">
    <text evidence="2">The sequence shown here is derived from an EMBL/GenBank/DDBJ whole genome shotgun (WGS) entry which is preliminary data.</text>
</comment>
<gene>
    <name evidence="2" type="ORF">QFZ49_001047</name>
</gene>
<keyword evidence="1" id="KW-0732">Signal</keyword>